<sequence length="315" mass="34567">MPTEDSQQDRHSRLTSQTTSAEAGPNDEAESQMRRALGLLGEPPRHRPEADRLEQPARSGGGYGGGFHRRRFVQDGDIPVTVLRREPGHDGQPHRVVAPVAVPTSSRLQRTEAALTAETAAREKAERLLNESHAVVKDLQTKIGHAELAKNEAIEALRRERETIGQTRAEAQAWEARLHAAEERAQAAEDAVQDCQNQLIEERQARVAAEKALAASQAACKAAEERARTLSGQAATRSPAASASRQAAKQQPEPAPVEPKRAEPKRAEPARRGRQVAEPPAADKKIRRARVVEDSSPEPEPVKWWLNTKPAAKRR</sequence>
<protein>
    <submittedName>
        <fullName evidence="2">Uncharacterized protein</fullName>
    </submittedName>
</protein>
<reference evidence="2 3" key="1">
    <citation type="journal article" date="2018" name="Arch. Microbiol.">
        <title>New insights into the metabolic potential of the phototrophic purple bacterium Rhodopila globiformis DSM 161(T) from its draft genome sequence and evidence for a vanadium-dependent nitrogenase.</title>
        <authorList>
            <person name="Imhoff J.F."/>
            <person name="Rahn T."/>
            <person name="Kunzel S."/>
            <person name="Neulinger S.C."/>
        </authorList>
    </citation>
    <scope>NUCLEOTIDE SEQUENCE [LARGE SCALE GENOMIC DNA]</scope>
    <source>
        <strain evidence="2 3">DSM 161</strain>
    </source>
</reference>
<evidence type="ECO:0000313" key="3">
    <source>
        <dbReference type="Proteomes" id="UP000239724"/>
    </source>
</evidence>
<proteinExistence type="predicted"/>
<dbReference type="AlphaFoldDB" id="A0A2S6MXF2"/>
<feature type="region of interest" description="Disordered" evidence="1">
    <location>
        <begin position="1"/>
        <end position="109"/>
    </location>
</feature>
<evidence type="ECO:0000256" key="1">
    <source>
        <dbReference type="SAM" id="MobiDB-lite"/>
    </source>
</evidence>
<organism evidence="2 3">
    <name type="scientific">Rhodopila globiformis</name>
    <name type="common">Rhodopseudomonas globiformis</name>
    <dbReference type="NCBI Taxonomy" id="1071"/>
    <lineage>
        <taxon>Bacteria</taxon>
        <taxon>Pseudomonadati</taxon>
        <taxon>Pseudomonadota</taxon>
        <taxon>Alphaproteobacteria</taxon>
        <taxon>Acetobacterales</taxon>
        <taxon>Acetobacteraceae</taxon>
        <taxon>Rhodopila</taxon>
    </lineage>
</organism>
<feature type="compositionally biased region" description="Basic and acidic residues" evidence="1">
    <location>
        <begin position="83"/>
        <end position="93"/>
    </location>
</feature>
<evidence type="ECO:0000313" key="2">
    <source>
        <dbReference type="EMBL" id="PPQ27052.1"/>
    </source>
</evidence>
<dbReference type="EMBL" id="NHRY01000263">
    <property type="protein sequence ID" value="PPQ27052.1"/>
    <property type="molecule type" value="Genomic_DNA"/>
</dbReference>
<gene>
    <name evidence="2" type="ORF">CCS01_28350</name>
</gene>
<feature type="compositionally biased region" description="Basic and acidic residues" evidence="1">
    <location>
        <begin position="258"/>
        <end position="271"/>
    </location>
</feature>
<feature type="region of interest" description="Disordered" evidence="1">
    <location>
        <begin position="218"/>
        <end position="315"/>
    </location>
</feature>
<comment type="caution">
    <text evidence="2">The sequence shown here is derived from an EMBL/GenBank/DDBJ whole genome shotgun (WGS) entry which is preliminary data.</text>
</comment>
<dbReference type="Proteomes" id="UP000239724">
    <property type="component" value="Unassembled WGS sequence"/>
</dbReference>
<accession>A0A2S6MXF2</accession>
<feature type="compositionally biased region" description="Basic and acidic residues" evidence="1">
    <location>
        <begin position="43"/>
        <end position="55"/>
    </location>
</feature>
<keyword evidence="3" id="KW-1185">Reference proteome</keyword>
<name>A0A2S6MXF2_RHOGL</name>
<feature type="compositionally biased region" description="Low complexity" evidence="1">
    <location>
        <begin position="233"/>
        <end position="252"/>
    </location>
</feature>